<evidence type="ECO:0000313" key="2">
    <source>
        <dbReference type="Proteomes" id="UP000268014"/>
    </source>
</evidence>
<dbReference type="AlphaFoldDB" id="A0A0N4W727"/>
<evidence type="ECO:0000313" key="1">
    <source>
        <dbReference type="EMBL" id="VDO27392.1"/>
    </source>
</evidence>
<proteinExistence type="predicted"/>
<keyword evidence="2" id="KW-1185">Reference proteome</keyword>
<dbReference type="EMBL" id="UZAF01016405">
    <property type="protein sequence ID" value="VDO27392.1"/>
    <property type="molecule type" value="Genomic_DNA"/>
</dbReference>
<gene>
    <name evidence="1" type="ORF">HPLM_LOCUS5894</name>
</gene>
<reference evidence="1 2" key="2">
    <citation type="submission" date="2018-11" db="EMBL/GenBank/DDBJ databases">
        <authorList>
            <consortium name="Pathogen Informatics"/>
        </authorList>
    </citation>
    <scope>NUCLEOTIDE SEQUENCE [LARGE SCALE GENOMIC DNA]</scope>
    <source>
        <strain evidence="1 2">MHpl1</strain>
    </source>
</reference>
<name>A0A0N4W727_HAEPC</name>
<protein>
    <submittedName>
        <fullName evidence="1 3">Uncharacterized protein</fullName>
    </submittedName>
</protein>
<sequence>MEYAGRATSCAAASPNLREDSSLYLDFTTRILRFNGQKTTMSQMLITIPIKKNSSR</sequence>
<accession>A0A0N4W727</accession>
<dbReference type="Proteomes" id="UP000268014">
    <property type="component" value="Unassembled WGS sequence"/>
</dbReference>
<organism evidence="3">
    <name type="scientific">Haemonchus placei</name>
    <name type="common">Barber's pole worm</name>
    <dbReference type="NCBI Taxonomy" id="6290"/>
    <lineage>
        <taxon>Eukaryota</taxon>
        <taxon>Metazoa</taxon>
        <taxon>Ecdysozoa</taxon>
        <taxon>Nematoda</taxon>
        <taxon>Chromadorea</taxon>
        <taxon>Rhabditida</taxon>
        <taxon>Rhabditina</taxon>
        <taxon>Rhabditomorpha</taxon>
        <taxon>Strongyloidea</taxon>
        <taxon>Trichostrongylidae</taxon>
        <taxon>Haemonchus</taxon>
    </lineage>
</organism>
<dbReference type="WBParaSite" id="HPLM_0000590201-mRNA-1">
    <property type="protein sequence ID" value="HPLM_0000590201-mRNA-1"/>
    <property type="gene ID" value="HPLM_0000590201"/>
</dbReference>
<evidence type="ECO:0000313" key="3">
    <source>
        <dbReference type="WBParaSite" id="HPLM_0000590201-mRNA-1"/>
    </source>
</evidence>
<reference evidence="3" key="1">
    <citation type="submission" date="2017-02" db="UniProtKB">
        <authorList>
            <consortium name="WormBaseParasite"/>
        </authorList>
    </citation>
    <scope>IDENTIFICATION</scope>
</reference>